<sequence length="1273" mass="137437">MTVEQGDPLAWEAVTSPQQLKRSGQAEPGQAAVVPEISPITRLLTPREEAQTVIELEKQGWAERKAGDRMYLVSSRWWNSWTSYTGFQLGADGAATIIDTDSDEASSGSSSPPERPGPIDNTDLEEADLDSDPAHSLRKDLREGEDYVLRVEGTWRKLRSWYGGGPSISREVIKLGAGTPKLVVEVYPMSFKVHNGASGEEALVQLPSYATLGDLKTAACKALKLEEIDVNTWDYFQQKKYQECFEDRGLDRPMQDFRLFDKQDILLEDNSAAQAPKGPMMLMGSTYRGGSMFGSSRDDICYQSAGAKRGLAGLGNLGNTCFMNSSLQCLAHTLPLMRVFLKEAYKGDINRENPLGMKGELAEAFGGLMEKLWQGGVSSVKPSAFKQQLARFAPQFQGYAQQDSQELLAFLLDGLHEDLNRIKKKPYIEEKDVEGRPDKEVAQEAWDNYRARNDSVIVDNFQGLYKSTLVCPKCSFKSVKFDPFMYLSLPLPSSKTRSVSVTVVHTDGSCAPKVYSVEVAKAGTVANFYTALAKVLGIKEEKPEEVLLVAEISNSRVQRKLDDLGDRLSGVRDKALLVAYRYPSRDCGPLSGGKELHVFHRRMTRNTWSEDSWRRELCAAPLVLFMAEEQVRGISYVKVKREYSDEYMPTAQAGLMSAVEASLRPFKRQKTGANAEASPTSRPATHLNSPACTLDTIDITAAAAPASPPRPASPDLYGGNSPGWKPAPQEEEGSAECEQGGGAAANDANNSSGGWHMLASDGGFLRTDASEMDVGSNKSGAGEGDNEGSWADGGNELMSDQNNTEQPAGGGPPGSAANVSAEPSRARHSAAASMRAETDSSGEFVVVRSGSAKDLSQTGQDSANADSPRKQDVEMDAEHAGPADAALPALGDLLAETQGPDAAWDALVASRPTSVASAAEMPSANASPITTPVVSPLVTPGSSPLASAVPAAGPFNMWAAQEERANAPPAETSGRDAQDTAPYHLKCANQFGHTGLYSAPETATGTLCFAIDWSADGGGVYDPELLEQPEVDPSAAKALAAQEEGPRHTLTSCVEAFLQPEQLGVDDSWYCTRCKEHVQADKKLDLWRLPEVLVVHLKRFSYSRLWRDKLDAEVKFPLQGLDLSKHVLREQDAPPIYDLYAVSNHFGGMGGGHYTAFSKLPDAEQWHEFDDSHVSPVDSGRVCSSAAYLLFYRRRDAVLKDAGAAVALLNSDSEGRAGEARDEEMQDLPDLVMDNDGANGVDNGYTALPNGQLANGIGDSSSPANGHPLEDSD</sequence>
<feature type="compositionally biased region" description="Basic and acidic residues" evidence="8">
    <location>
        <begin position="867"/>
        <end position="880"/>
    </location>
</feature>
<feature type="compositionally biased region" description="Low complexity" evidence="8">
    <location>
        <begin position="814"/>
        <end position="835"/>
    </location>
</feature>
<accession>A0AAW1Q3N3</accession>
<evidence type="ECO:0000259" key="10">
    <source>
        <dbReference type="PROSITE" id="PS51283"/>
    </source>
</evidence>
<dbReference type="InterPro" id="IPR018200">
    <property type="entry name" value="USP_CS"/>
</dbReference>
<dbReference type="SUPFAM" id="SSF143791">
    <property type="entry name" value="DUSP-like"/>
    <property type="match status" value="1"/>
</dbReference>
<comment type="catalytic activity">
    <reaction evidence="1">
        <text>Thiol-dependent hydrolysis of ester, thioester, amide, peptide and isopeptide bonds formed by the C-terminal Gly of ubiquitin (a 76-residue protein attached to proteins as an intracellular targeting signal).</text>
        <dbReference type="EC" id="3.4.19.12"/>
    </reaction>
</comment>
<evidence type="ECO:0000256" key="4">
    <source>
        <dbReference type="ARBA" id="ARBA00022670"/>
    </source>
</evidence>
<dbReference type="SMART" id="SM00695">
    <property type="entry name" value="DUSP"/>
    <property type="match status" value="1"/>
</dbReference>
<protein>
    <recommendedName>
        <fullName evidence="3">ubiquitinyl hydrolase 1</fullName>
        <ecNumber evidence="3">3.4.19.12</ecNumber>
    </recommendedName>
</protein>
<evidence type="ECO:0000256" key="3">
    <source>
        <dbReference type="ARBA" id="ARBA00012759"/>
    </source>
</evidence>
<dbReference type="PROSITE" id="PS00973">
    <property type="entry name" value="USP_2"/>
    <property type="match status" value="1"/>
</dbReference>
<reference evidence="11 12" key="1">
    <citation type="journal article" date="2024" name="Nat. Commun.">
        <title>Phylogenomics reveals the evolutionary origins of lichenization in chlorophyte algae.</title>
        <authorList>
            <person name="Puginier C."/>
            <person name="Libourel C."/>
            <person name="Otte J."/>
            <person name="Skaloud P."/>
            <person name="Haon M."/>
            <person name="Grisel S."/>
            <person name="Petersen M."/>
            <person name="Berrin J.G."/>
            <person name="Delaux P.M."/>
            <person name="Dal Grande F."/>
            <person name="Keller J."/>
        </authorList>
    </citation>
    <scope>NUCLEOTIDE SEQUENCE [LARGE SCALE GENOMIC DNA]</scope>
    <source>
        <strain evidence="11 12">SAG 2043</strain>
    </source>
</reference>
<dbReference type="GO" id="GO:0016579">
    <property type="term" value="P:protein deubiquitination"/>
    <property type="evidence" value="ECO:0007669"/>
    <property type="project" value="InterPro"/>
</dbReference>
<evidence type="ECO:0000256" key="2">
    <source>
        <dbReference type="ARBA" id="ARBA00009085"/>
    </source>
</evidence>
<dbReference type="InterPro" id="IPR035927">
    <property type="entry name" value="DUSP-like_sf"/>
</dbReference>
<dbReference type="AlphaFoldDB" id="A0AAW1Q3N3"/>
<comment type="caution">
    <text evidence="11">The sequence shown here is derived from an EMBL/GenBank/DDBJ whole genome shotgun (WGS) entry which is preliminary data.</text>
</comment>
<evidence type="ECO:0000313" key="12">
    <source>
        <dbReference type="Proteomes" id="UP001489004"/>
    </source>
</evidence>
<evidence type="ECO:0000313" key="11">
    <source>
        <dbReference type="EMBL" id="KAK9816595.1"/>
    </source>
</evidence>
<dbReference type="PANTHER" id="PTHR21646">
    <property type="entry name" value="UBIQUITIN CARBOXYL-TERMINAL HYDROLASE"/>
    <property type="match status" value="1"/>
</dbReference>
<evidence type="ECO:0000256" key="6">
    <source>
        <dbReference type="ARBA" id="ARBA00022801"/>
    </source>
</evidence>
<dbReference type="InterPro" id="IPR028889">
    <property type="entry name" value="USP"/>
</dbReference>
<feature type="compositionally biased region" description="Acidic residues" evidence="8">
    <location>
        <begin position="122"/>
        <end position="131"/>
    </location>
</feature>
<feature type="region of interest" description="Disordered" evidence="8">
    <location>
        <begin position="1215"/>
        <end position="1273"/>
    </location>
</feature>
<dbReference type="GO" id="GO:0006508">
    <property type="term" value="P:proteolysis"/>
    <property type="evidence" value="ECO:0007669"/>
    <property type="project" value="UniProtKB-KW"/>
</dbReference>
<evidence type="ECO:0000256" key="1">
    <source>
        <dbReference type="ARBA" id="ARBA00000707"/>
    </source>
</evidence>
<dbReference type="InterPro" id="IPR001394">
    <property type="entry name" value="Peptidase_C19_UCH"/>
</dbReference>
<evidence type="ECO:0000259" key="9">
    <source>
        <dbReference type="PROSITE" id="PS50235"/>
    </source>
</evidence>
<evidence type="ECO:0000256" key="8">
    <source>
        <dbReference type="SAM" id="MobiDB-lite"/>
    </source>
</evidence>
<dbReference type="Pfam" id="PF00443">
    <property type="entry name" value="UCH"/>
    <property type="match status" value="1"/>
</dbReference>
<name>A0AAW1Q3N3_9CHLO</name>
<keyword evidence="4" id="KW-0645">Protease</keyword>
<feature type="domain" description="DUSP" evidence="10">
    <location>
        <begin position="44"/>
        <end position="173"/>
    </location>
</feature>
<keyword evidence="5" id="KW-0833">Ubl conjugation pathway</keyword>
<feature type="domain" description="USP" evidence="9">
    <location>
        <begin position="312"/>
        <end position="1195"/>
    </location>
</feature>
<organism evidence="11 12">
    <name type="scientific">[Myrmecia] bisecta</name>
    <dbReference type="NCBI Taxonomy" id="41462"/>
    <lineage>
        <taxon>Eukaryota</taxon>
        <taxon>Viridiplantae</taxon>
        <taxon>Chlorophyta</taxon>
        <taxon>core chlorophytes</taxon>
        <taxon>Trebouxiophyceae</taxon>
        <taxon>Trebouxiales</taxon>
        <taxon>Trebouxiaceae</taxon>
        <taxon>Myrmecia</taxon>
    </lineage>
</organism>
<dbReference type="PROSITE" id="PS00972">
    <property type="entry name" value="USP_1"/>
    <property type="match status" value="1"/>
</dbReference>
<dbReference type="EMBL" id="JALJOR010000005">
    <property type="protein sequence ID" value="KAK9816595.1"/>
    <property type="molecule type" value="Genomic_DNA"/>
</dbReference>
<feature type="compositionally biased region" description="Polar residues" evidence="8">
    <location>
        <begin position="677"/>
        <end position="690"/>
    </location>
</feature>
<dbReference type="Proteomes" id="UP001489004">
    <property type="component" value="Unassembled WGS sequence"/>
</dbReference>
<dbReference type="EC" id="3.4.19.12" evidence="3"/>
<feature type="region of interest" description="Disordered" evidence="8">
    <location>
        <begin position="670"/>
        <end position="690"/>
    </location>
</feature>
<dbReference type="InterPro" id="IPR050185">
    <property type="entry name" value="Ub_carboxyl-term_hydrolase"/>
</dbReference>
<evidence type="ECO:0000256" key="7">
    <source>
        <dbReference type="ARBA" id="ARBA00022807"/>
    </source>
</evidence>
<dbReference type="Pfam" id="PF06337">
    <property type="entry name" value="DUSP"/>
    <property type="match status" value="1"/>
</dbReference>
<feature type="region of interest" description="Disordered" evidence="8">
    <location>
        <begin position="704"/>
        <end position="880"/>
    </location>
</feature>
<dbReference type="CDD" id="cd02674">
    <property type="entry name" value="Peptidase_C19R"/>
    <property type="match status" value="1"/>
</dbReference>
<proteinExistence type="inferred from homology"/>
<dbReference type="Gene3D" id="3.30.2230.10">
    <property type="entry name" value="DUSP-like"/>
    <property type="match status" value="1"/>
</dbReference>
<keyword evidence="12" id="KW-1185">Reference proteome</keyword>
<feature type="region of interest" description="Disordered" evidence="8">
    <location>
        <begin position="100"/>
        <end position="133"/>
    </location>
</feature>
<dbReference type="PANTHER" id="PTHR21646:SF24">
    <property type="entry name" value="UBIQUITIN CARBOXYL-TERMINAL HYDROLASE"/>
    <property type="match status" value="1"/>
</dbReference>
<dbReference type="PROSITE" id="PS51283">
    <property type="entry name" value="DUSP"/>
    <property type="match status" value="1"/>
</dbReference>
<keyword evidence="6" id="KW-0378">Hydrolase</keyword>
<comment type="similarity">
    <text evidence="2">Belongs to the peptidase C19 family.</text>
</comment>
<dbReference type="GO" id="GO:0004843">
    <property type="term" value="F:cysteine-type deubiquitinase activity"/>
    <property type="evidence" value="ECO:0007669"/>
    <property type="project" value="UniProtKB-EC"/>
</dbReference>
<dbReference type="InterPro" id="IPR038765">
    <property type="entry name" value="Papain-like_cys_pep_sf"/>
</dbReference>
<dbReference type="InterPro" id="IPR006615">
    <property type="entry name" value="Pept_C19_DUSP"/>
</dbReference>
<evidence type="ECO:0000256" key="5">
    <source>
        <dbReference type="ARBA" id="ARBA00022786"/>
    </source>
</evidence>
<keyword evidence="7" id="KW-0788">Thiol protease</keyword>
<dbReference type="PROSITE" id="PS50235">
    <property type="entry name" value="USP_3"/>
    <property type="match status" value="1"/>
</dbReference>
<dbReference type="SUPFAM" id="SSF54001">
    <property type="entry name" value="Cysteine proteinases"/>
    <property type="match status" value="1"/>
</dbReference>
<feature type="compositionally biased region" description="Polar residues" evidence="8">
    <location>
        <begin position="854"/>
        <end position="865"/>
    </location>
</feature>
<feature type="compositionally biased region" description="Low complexity" evidence="8">
    <location>
        <begin position="744"/>
        <end position="754"/>
    </location>
</feature>
<gene>
    <name evidence="11" type="ORF">WJX72_002470</name>
</gene>
<dbReference type="Gene3D" id="3.90.70.10">
    <property type="entry name" value="Cysteine proteinases"/>
    <property type="match status" value="2"/>
</dbReference>